<feature type="compositionally biased region" description="Basic and acidic residues" evidence="1">
    <location>
        <begin position="312"/>
        <end position="321"/>
    </location>
</feature>
<comment type="caution">
    <text evidence="2">The sequence shown here is derived from an EMBL/GenBank/DDBJ whole genome shotgun (WGS) entry which is preliminary data.</text>
</comment>
<feature type="compositionally biased region" description="Basic and acidic residues" evidence="1">
    <location>
        <begin position="439"/>
        <end position="448"/>
    </location>
</feature>
<feature type="region of interest" description="Disordered" evidence="1">
    <location>
        <begin position="84"/>
        <end position="163"/>
    </location>
</feature>
<evidence type="ECO:0000313" key="3">
    <source>
        <dbReference type="Proteomes" id="UP001607303"/>
    </source>
</evidence>
<evidence type="ECO:0000256" key="1">
    <source>
        <dbReference type="SAM" id="MobiDB-lite"/>
    </source>
</evidence>
<feature type="region of interest" description="Disordered" evidence="1">
    <location>
        <begin position="188"/>
        <end position="254"/>
    </location>
</feature>
<dbReference type="Proteomes" id="UP001607303">
    <property type="component" value="Unassembled WGS sequence"/>
</dbReference>
<dbReference type="EMBL" id="JAYRBN010000065">
    <property type="protein sequence ID" value="KAL2737275.1"/>
    <property type="molecule type" value="Genomic_DNA"/>
</dbReference>
<organism evidence="2 3">
    <name type="scientific">Vespula maculifrons</name>
    <name type="common">Eastern yellow jacket</name>
    <name type="synonym">Wasp</name>
    <dbReference type="NCBI Taxonomy" id="7453"/>
    <lineage>
        <taxon>Eukaryota</taxon>
        <taxon>Metazoa</taxon>
        <taxon>Ecdysozoa</taxon>
        <taxon>Arthropoda</taxon>
        <taxon>Hexapoda</taxon>
        <taxon>Insecta</taxon>
        <taxon>Pterygota</taxon>
        <taxon>Neoptera</taxon>
        <taxon>Endopterygota</taxon>
        <taxon>Hymenoptera</taxon>
        <taxon>Apocrita</taxon>
        <taxon>Aculeata</taxon>
        <taxon>Vespoidea</taxon>
        <taxon>Vespidae</taxon>
        <taxon>Vespinae</taxon>
        <taxon>Vespula</taxon>
    </lineage>
</organism>
<dbReference type="AlphaFoldDB" id="A0ABD2BXG9"/>
<feature type="compositionally biased region" description="Basic and acidic residues" evidence="1">
    <location>
        <begin position="548"/>
        <end position="566"/>
    </location>
</feature>
<feature type="compositionally biased region" description="Basic and acidic residues" evidence="1">
    <location>
        <begin position="130"/>
        <end position="139"/>
    </location>
</feature>
<feature type="compositionally biased region" description="Basic and acidic residues" evidence="1">
    <location>
        <begin position="457"/>
        <end position="475"/>
    </location>
</feature>
<feature type="compositionally biased region" description="Basic and acidic residues" evidence="1">
    <location>
        <begin position="221"/>
        <end position="230"/>
    </location>
</feature>
<sequence length="916" mass="103095">MICSWLKMSDTKPRFLHCYARDCNEVLKYTNRNKIVSITVIIKDCVKHQQICDREIYLLKVFWHPATISKSTLRDRFSKSPESAKISKSISGDRLSKSHESAKISKSTGGDRISKSPESAKISKSISGDRLSKSHESAKISKSTGGDRISKSPESAKSKSETKEILQNYENMSNRKYICFTRGKRLPKTLKGGKISKSTLRDRFSKSPESAKISKSTSGDRMSKSHESAKISKSTGGDRISKSPESAKSKSETKEILQNYENMSNRKYICFTRGKRLPKTLKGGKISKSTLRDRFSKSPESAKISKSISGDRLSKSHESAKISKSTGGYRISKSPESAKISKSISGDRLSKSHESAKISKSTGGDRISKSPESAKSKSETKEILQNYENMSNRKYICFTRGKRLPKTLKGGKISKSTLRDRFSKSPESAKISKSTSGDRMSKSHESAKISKSTGGDRFSKFHENTESKSETREIEQNNENISNRKYTYFTRGNRLPKTLKGGKISKSTLRDRFSKSPESAKISKSTSGDRLSKSHESAKISKSTGGDRFSKFHENTESKSETREIEQNNENISNRKYTYFTRGNRLPKTLKGGKISNSTLRDKFSKSPESAKISKSTSGDRLSKSHESAKISKSTGGDRFSKFHENTESKSETREIVQNNENISNRKYTYFTRGNRLSKTLKGGKISKSTLRDRFSKSPVSAKISKSTSGDRLSKSHESVKISKSRLRDRFSKYPTNFENMSDTILYLCKLLKEWYPRKFLSSLVGVQNTTELKSLRGPILLSSLEAVSPLRKFSLKSNKLLYIRINCSLILARMASAKTFKSILRDRFSKSPKGWYPRKFLSSLVGVQNTTERGTVEVDQRTDIVVVLRSRVSPLRKFNLKSNKLLYIRINCSLILARVVSAKISKFPRRSPKHN</sequence>
<feature type="region of interest" description="Disordered" evidence="1">
    <location>
        <begin position="697"/>
        <end position="717"/>
    </location>
</feature>
<feature type="compositionally biased region" description="Basic and acidic residues" evidence="1">
    <location>
        <begin position="639"/>
        <end position="655"/>
    </location>
</feature>
<reference evidence="2 3" key="1">
    <citation type="journal article" date="2024" name="Ann. Entomol. Soc. Am.">
        <title>Genomic analyses of the southern and eastern yellowjacket wasps (Hymenoptera: Vespidae) reveal evolutionary signatures of social life.</title>
        <authorList>
            <person name="Catto M.A."/>
            <person name="Caine P.B."/>
            <person name="Orr S.E."/>
            <person name="Hunt B.G."/>
            <person name="Goodisman M.A.D."/>
        </authorList>
    </citation>
    <scope>NUCLEOTIDE SEQUENCE [LARGE SCALE GENOMIC DNA]</scope>
    <source>
        <strain evidence="2">232</strain>
        <tissue evidence="2">Head and thorax</tissue>
    </source>
</reference>
<name>A0ABD2BXG9_VESMC</name>
<feature type="compositionally biased region" description="Basic and acidic residues" evidence="1">
    <location>
        <begin position="348"/>
        <end position="357"/>
    </location>
</feature>
<feature type="compositionally biased region" description="Basic and acidic residues" evidence="1">
    <location>
        <begin position="94"/>
        <end position="103"/>
    </location>
</feature>
<feature type="compositionally biased region" description="Basic and acidic residues" evidence="1">
    <location>
        <begin position="621"/>
        <end position="630"/>
    </location>
</feature>
<protein>
    <submittedName>
        <fullName evidence="2">FMRFamide-related neuropeptides-like</fullName>
    </submittedName>
</protein>
<feature type="compositionally biased region" description="Basic and acidic residues" evidence="1">
    <location>
        <begin position="530"/>
        <end position="539"/>
    </location>
</feature>
<feature type="region of interest" description="Disordered" evidence="1">
    <location>
        <begin position="279"/>
        <end position="381"/>
    </location>
</feature>
<proteinExistence type="predicted"/>
<feature type="compositionally biased region" description="Basic and acidic residues" evidence="1">
    <location>
        <begin position="239"/>
        <end position="254"/>
    </location>
</feature>
<feature type="region of interest" description="Disordered" evidence="1">
    <location>
        <begin position="406"/>
        <end position="655"/>
    </location>
</feature>
<evidence type="ECO:0000313" key="2">
    <source>
        <dbReference type="EMBL" id="KAL2737275.1"/>
    </source>
</evidence>
<gene>
    <name evidence="2" type="ORF">V1477_012231</name>
</gene>
<keyword evidence="3" id="KW-1185">Reference proteome</keyword>
<feature type="compositionally biased region" description="Basic and acidic residues" evidence="1">
    <location>
        <begin position="366"/>
        <end position="381"/>
    </location>
</feature>
<accession>A0ABD2BXG9</accession>
<feature type="compositionally biased region" description="Basic and acidic residues" evidence="1">
    <location>
        <begin position="148"/>
        <end position="163"/>
    </location>
</feature>